<dbReference type="eggNOG" id="ENOG5032ZX9">
    <property type="taxonomic scope" value="Bacteria"/>
</dbReference>
<accession>F5RG34</accession>
<name>F5RG34_METUF</name>
<evidence type="ECO:0008006" key="4">
    <source>
        <dbReference type="Google" id="ProtNLM"/>
    </source>
</evidence>
<dbReference type="OrthoDB" id="5296629at2"/>
<dbReference type="Pfam" id="PF08895">
    <property type="entry name" value="DUF1840"/>
    <property type="match status" value="1"/>
</dbReference>
<organism evidence="2 3">
    <name type="scientific">Methyloversatilis universalis (strain ATCC BAA-1314 / DSM 25237 / JCM 13912 / CCUG 52030 / FAM5)</name>
    <dbReference type="NCBI Taxonomy" id="1000565"/>
    <lineage>
        <taxon>Bacteria</taxon>
        <taxon>Pseudomonadati</taxon>
        <taxon>Pseudomonadota</taxon>
        <taxon>Betaproteobacteria</taxon>
        <taxon>Nitrosomonadales</taxon>
        <taxon>Sterolibacteriaceae</taxon>
        <taxon>Methyloversatilis</taxon>
    </lineage>
</organism>
<feature type="region of interest" description="Disordered" evidence="1">
    <location>
        <begin position="50"/>
        <end position="75"/>
    </location>
</feature>
<gene>
    <name evidence="2" type="ORF">METUNv1_03429</name>
</gene>
<dbReference type="STRING" id="1000565.METUNv1_03429"/>
<keyword evidence="3" id="KW-1185">Reference proteome</keyword>
<dbReference type="InterPro" id="IPR014991">
    <property type="entry name" value="DUF1840"/>
</dbReference>
<proteinExistence type="predicted"/>
<reference evidence="2 3" key="1">
    <citation type="journal article" date="2011" name="J. Bacteriol.">
        <title>Genome sequence of Methyloversatilis universalis FAM5T, a methylotrophic representative of the order Rhodocyclales.</title>
        <authorList>
            <person name="Kittichotirat W."/>
            <person name="Good N.M."/>
            <person name="Hall R."/>
            <person name="Bringel F."/>
            <person name="Lajus A."/>
            <person name="Medigue C."/>
            <person name="Smalley N.E."/>
            <person name="Beck D."/>
            <person name="Bumgarner R."/>
            <person name="Vuilleumier S."/>
            <person name="Kalyuzhnaya M.G."/>
        </authorList>
    </citation>
    <scope>NUCLEOTIDE SEQUENCE [LARGE SCALE GENOMIC DNA]</scope>
    <source>
        <strain evidence="3">ATCC BAA-1314 / JCM 13912 / FAM5</strain>
    </source>
</reference>
<evidence type="ECO:0000313" key="2">
    <source>
        <dbReference type="EMBL" id="EGK70522.1"/>
    </source>
</evidence>
<evidence type="ECO:0000256" key="1">
    <source>
        <dbReference type="SAM" id="MobiDB-lite"/>
    </source>
</evidence>
<evidence type="ECO:0000313" key="3">
    <source>
        <dbReference type="Proteomes" id="UP000005019"/>
    </source>
</evidence>
<protein>
    <recommendedName>
        <fullName evidence="4">DUF1840 domain-containing protein</fullName>
    </recommendedName>
</protein>
<comment type="caution">
    <text evidence="2">The sequence shown here is derived from an EMBL/GenBank/DDBJ whole genome shotgun (WGS) entry which is preliminary data.</text>
</comment>
<sequence length="110" mass="12085">MIVTFKSRATADTLMFGDNARQLLALMGKPFEPQGIITPEQLPAALDALKRAADESRTAQRAQPEEDDAEERPPAMVMPVSLAQRAVPLIEQLERSLRAGEPVTWDSQGQ</sequence>
<dbReference type="EMBL" id="AFHG01000057">
    <property type="protein sequence ID" value="EGK70522.1"/>
    <property type="molecule type" value="Genomic_DNA"/>
</dbReference>
<dbReference type="Proteomes" id="UP000005019">
    <property type="component" value="Unassembled WGS sequence"/>
</dbReference>
<dbReference type="AlphaFoldDB" id="F5RG34"/>